<dbReference type="GO" id="GO:0006805">
    <property type="term" value="P:xenobiotic metabolic process"/>
    <property type="evidence" value="ECO:0007669"/>
    <property type="project" value="TreeGrafter"/>
</dbReference>
<evidence type="ECO:0000313" key="13">
    <source>
        <dbReference type="Proteomes" id="UP001108240"/>
    </source>
</evidence>
<dbReference type="GO" id="GO:0006082">
    <property type="term" value="P:organic acid metabolic process"/>
    <property type="evidence" value="ECO:0007669"/>
    <property type="project" value="TreeGrafter"/>
</dbReference>
<proteinExistence type="inferred from homology"/>
<keyword evidence="13" id="KW-1185">Reference proteome</keyword>
<keyword evidence="8" id="KW-0503">Monooxygenase</keyword>
<keyword evidence="6" id="KW-0560">Oxidoreductase</keyword>
<dbReference type="InterPro" id="IPR001128">
    <property type="entry name" value="Cyt_P450"/>
</dbReference>
<dbReference type="PRINTS" id="PR00385">
    <property type="entry name" value="P450"/>
</dbReference>
<feature type="transmembrane region" description="Helical" evidence="11">
    <location>
        <begin position="12"/>
        <end position="33"/>
    </location>
</feature>
<keyword evidence="5 10" id="KW-0479">Metal-binding</keyword>
<feature type="binding site" description="axial binding residue" evidence="10">
    <location>
        <position position="855"/>
    </location>
    <ligand>
        <name>heme</name>
        <dbReference type="ChEBI" id="CHEBI:30413"/>
    </ligand>
    <ligandPart>
        <name>Fe</name>
        <dbReference type="ChEBI" id="CHEBI:18248"/>
    </ligandPart>
</feature>
<dbReference type="PANTHER" id="PTHR24300">
    <property type="entry name" value="CYTOCHROME P450 508A4-RELATED"/>
    <property type="match status" value="1"/>
</dbReference>
<dbReference type="PROSITE" id="PS00086">
    <property type="entry name" value="CYTOCHROME_P450"/>
    <property type="match status" value="1"/>
</dbReference>
<sequence length="908" mass="103982">MVLGNILSSLASVQWTDVGTVLLMFFIFLLISYHLRNRKPRNYPPGPTPLPFIGNVFNLDAKQPHIHLTKMSAQYGNIFSLRLGSLNTVVVNTYSLVKKALIDHANIFTGRPTNDVLKRIIKCQGVTFNNGYSWKQQRRFTLSTLKYFGVGKRSLEVIIMEEYKFLHQTIMETNGLPFDPHYFINNAVSNIICNMVFGRRFEYTDQRFLNMLSLMSKALKLQTSVWIQLYSVFPYVMDLLPGPHKDLFSCFHQVCAFIKEEVDKHYADWDPSSPRDFIDCYLTEIQKRKDDLEAGFHEEGLQYAVLDLFVAGTETTSTTLLWAFVYMMKYPEIQEKVQEEIDKVVGRSRRPNIDDRPSMPYTDAVIHEVQRMGNVVPLSVPRMTNEDTILESYYIPKGTQIIPNLTSVLFDQTKWKSPYSFDPQNFLNDQSKFEKPEAFIPFSAAPKNFPPGPWSLPIIGDLHHIEHNKIHLQVAKFAEKYGDILSIRFLGPRIVMLNGYKRVKEVYLQQGDNLADRPVLPMIYDIAEDKGLIGASGYKWKHQRRFALSTLRNFGLGKKSLEPSIHLECCFLNETISNENGRPFNPQILLNNAVSNVICVLVFGNRFEYSDNDFQNLLKNINEAVYLDGSIWAQLYNMFPWLMRQLPGPHKKSFALWQNVIDFAREKVNAHRVDYDPSNPRDYIDCFLAEMEKLEDDTAAGFDVENLCICALDLFVAGTETTSTTLYWGLLYMIKYPEIQAKVQEEIDCVVGGSRQPSLSDRDNMPYTNAVIHEIQRSGNIVPLNLPRATVEDTLIGKYSIPKGTAVIGSLTSVLFDESEWETPHSFNPGHFLDAEGKFRKRVAFLPFSLGKRVCPGEQLARMELFLFFSSLLQCFTFSSPAGVEPSMDYKLGTTRCPQPYKLCALSR</sequence>
<dbReference type="Pfam" id="PF00067">
    <property type="entry name" value="p450"/>
    <property type="match status" value="2"/>
</dbReference>
<name>A0A8C1DA37_CYPCA</name>
<keyword evidence="4 10" id="KW-0349">Heme</keyword>
<dbReference type="PANTHER" id="PTHR24300:SF301">
    <property type="entry name" value="CYP2J25 PROTEIN-RELATED"/>
    <property type="match status" value="1"/>
</dbReference>
<protein>
    <recommendedName>
        <fullName evidence="14">Cytochrome P450 2J2</fullName>
    </recommendedName>
</protein>
<evidence type="ECO:0000256" key="10">
    <source>
        <dbReference type="PIRSR" id="PIRSR602401-1"/>
    </source>
</evidence>
<evidence type="ECO:0000313" key="12">
    <source>
        <dbReference type="Ensembl" id="ENSCCRP00000060588.2"/>
    </source>
</evidence>
<dbReference type="Gene3D" id="1.10.630.10">
    <property type="entry name" value="Cytochrome P450"/>
    <property type="match status" value="2"/>
</dbReference>
<evidence type="ECO:0000256" key="7">
    <source>
        <dbReference type="ARBA" id="ARBA00023004"/>
    </source>
</evidence>
<reference evidence="12" key="2">
    <citation type="submission" date="2025-09" db="UniProtKB">
        <authorList>
            <consortium name="Ensembl"/>
        </authorList>
    </citation>
    <scope>IDENTIFICATION</scope>
</reference>
<dbReference type="PRINTS" id="PR01686">
    <property type="entry name" value="EP450ICYP2D"/>
</dbReference>
<evidence type="ECO:0000256" key="1">
    <source>
        <dbReference type="ARBA" id="ARBA00001971"/>
    </source>
</evidence>
<evidence type="ECO:0000256" key="3">
    <source>
        <dbReference type="ARBA" id="ARBA00010617"/>
    </source>
</evidence>
<dbReference type="InterPro" id="IPR002401">
    <property type="entry name" value="Cyt_P450_E_grp-I"/>
</dbReference>
<keyword evidence="7 10" id="KW-0408">Iron</keyword>
<keyword evidence="9 11" id="KW-0472">Membrane</keyword>
<dbReference type="InterPro" id="IPR017972">
    <property type="entry name" value="Cyt_P450_CS"/>
</dbReference>
<evidence type="ECO:0000256" key="6">
    <source>
        <dbReference type="ARBA" id="ARBA00023002"/>
    </source>
</evidence>
<dbReference type="GO" id="GO:0016712">
    <property type="term" value="F:oxidoreductase activity, acting on paired donors, with incorporation or reduction of molecular oxygen, reduced flavin or flavoprotein as one donor, and incorporation of one atom of oxygen"/>
    <property type="evidence" value="ECO:0007669"/>
    <property type="project" value="InterPro"/>
</dbReference>
<dbReference type="InterPro" id="IPR036396">
    <property type="entry name" value="Cyt_P450_sf"/>
</dbReference>
<comment type="similarity">
    <text evidence="3">Belongs to the cytochrome P450 family.</text>
</comment>
<dbReference type="PRINTS" id="PR00463">
    <property type="entry name" value="EP450I"/>
</dbReference>
<keyword evidence="11" id="KW-0812">Transmembrane</keyword>
<evidence type="ECO:0000256" key="8">
    <source>
        <dbReference type="ARBA" id="ARBA00023033"/>
    </source>
</evidence>
<evidence type="ECO:0000256" key="2">
    <source>
        <dbReference type="ARBA" id="ARBA00004370"/>
    </source>
</evidence>
<evidence type="ECO:0000256" key="11">
    <source>
        <dbReference type="SAM" id="Phobius"/>
    </source>
</evidence>
<evidence type="ECO:0000256" key="4">
    <source>
        <dbReference type="ARBA" id="ARBA00022617"/>
    </source>
</evidence>
<dbReference type="GO" id="GO:0005506">
    <property type="term" value="F:iron ion binding"/>
    <property type="evidence" value="ECO:0007669"/>
    <property type="project" value="InterPro"/>
</dbReference>
<dbReference type="Ensembl" id="ENSCCRT00000065702.2">
    <property type="protein sequence ID" value="ENSCCRP00000060588.2"/>
    <property type="gene ID" value="ENSCCRG00000032569.2"/>
</dbReference>
<dbReference type="InterPro" id="IPR050182">
    <property type="entry name" value="Cytochrome_P450_fam2"/>
</dbReference>
<dbReference type="GO" id="GO:0016020">
    <property type="term" value="C:membrane"/>
    <property type="evidence" value="ECO:0007669"/>
    <property type="project" value="UniProtKB-SubCell"/>
</dbReference>
<dbReference type="InterPro" id="IPR008069">
    <property type="entry name" value="Cyt_P450_E_grp-I_CYP2D-like"/>
</dbReference>
<keyword evidence="11" id="KW-1133">Transmembrane helix</keyword>
<evidence type="ECO:0000256" key="5">
    <source>
        <dbReference type="ARBA" id="ARBA00022723"/>
    </source>
</evidence>
<dbReference type="AlphaFoldDB" id="A0A8C1DA37"/>
<dbReference type="GO" id="GO:0005737">
    <property type="term" value="C:cytoplasm"/>
    <property type="evidence" value="ECO:0007669"/>
    <property type="project" value="TreeGrafter"/>
</dbReference>
<dbReference type="Proteomes" id="UP001108240">
    <property type="component" value="Unplaced"/>
</dbReference>
<evidence type="ECO:0000256" key="9">
    <source>
        <dbReference type="ARBA" id="ARBA00023136"/>
    </source>
</evidence>
<reference evidence="12" key="1">
    <citation type="submission" date="2025-08" db="UniProtKB">
        <authorList>
            <consortium name="Ensembl"/>
        </authorList>
    </citation>
    <scope>IDENTIFICATION</scope>
</reference>
<comment type="subcellular location">
    <subcellularLocation>
        <location evidence="2">Membrane</location>
    </subcellularLocation>
</comment>
<dbReference type="FunFam" id="1.10.630.10:FF:000004">
    <property type="entry name" value="cytochrome P450 2D15 isoform X1"/>
    <property type="match status" value="2"/>
</dbReference>
<comment type="cofactor">
    <cofactor evidence="1 10">
        <name>heme</name>
        <dbReference type="ChEBI" id="CHEBI:30413"/>
    </cofactor>
</comment>
<dbReference type="CDD" id="cd11026">
    <property type="entry name" value="CYP2"/>
    <property type="match status" value="2"/>
</dbReference>
<dbReference type="GO" id="GO:0020037">
    <property type="term" value="F:heme binding"/>
    <property type="evidence" value="ECO:0007669"/>
    <property type="project" value="InterPro"/>
</dbReference>
<accession>A0A8C1DA37</accession>
<dbReference type="SUPFAM" id="SSF48264">
    <property type="entry name" value="Cytochrome P450"/>
    <property type="match status" value="2"/>
</dbReference>
<dbReference type="GeneTree" id="ENSGT00950000182879"/>
<organism evidence="12 13">
    <name type="scientific">Cyprinus carpio carpio</name>
    <dbReference type="NCBI Taxonomy" id="630221"/>
    <lineage>
        <taxon>Eukaryota</taxon>
        <taxon>Metazoa</taxon>
        <taxon>Chordata</taxon>
        <taxon>Craniata</taxon>
        <taxon>Vertebrata</taxon>
        <taxon>Euteleostomi</taxon>
        <taxon>Actinopterygii</taxon>
        <taxon>Neopterygii</taxon>
        <taxon>Teleostei</taxon>
        <taxon>Ostariophysi</taxon>
        <taxon>Cypriniformes</taxon>
        <taxon>Cyprinidae</taxon>
        <taxon>Cyprininae</taxon>
        <taxon>Cyprinus</taxon>
    </lineage>
</organism>
<evidence type="ECO:0008006" key="14">
    <source>
        <dbReference type="Google" id="ProtNLM"/>
    </source>
</evidence>